<dbReference type="EMBL" id="LTDL01000040">
    <property type="protein sequence ID" value="OAG29678.1"/>
    <property type="molecule type" value="Genomic_DNA"/>
</dbReference>
<accession>A0A177ECX6</accession>
<dbReference type="VEuPathDB" id="MicrosporidiaDB:NEDG_00811"/>
<dbReference type="Gene3D" id="2.130.10.10">
    <property type="entry name" value="YVTN repeat-like/Quinoprotein amine dehydrogenase"/>
    <property type="match status" value="1"/>
</dbReference>
<dbReference type="GO" id="GO:0090114">
    <property type="term" value="P:COPII-coated vesicle budding"/>
    <property type="evidence" value="ECO:0007669"/>
    <property type="project" value="TreeGrafter"/>
</dbReference>
<keyword evidence="5" id="KW-0677">Repeat</keyword>
<evidence type="ECO:0000256" key="3">
    <source>
        <dbReference type="ARBA" id="ARBA00022448"/>
    </source>
</evidence>
<dbReference type="SMART" id="SM00320">
    <property type="entry name" value="WD40"/>
    <property type="match status" value="5"/>
</dbReference>
<dbReference type="SUPFAM" id="SSF50978">
    <property type="entry name" value="WD40 repeat-like"/>
    <property type="match status" value="1"/>
</dbReference>
<dbReference type="GO" id="GO:0005198">
    <property type="term" value="F:structural molecule activity"/>
    <property type="evidence" value="ECO:0007669"/>
    <property type="project" value="InterPro"/>
</dbReference>
<protein>
    <submittedName>
        <fullName evidence="11">Protein transport protein SEC13</fullName>
    </submittedName>
</protein>
<keyword evidence="10" id="KW-0539">Nucleus</keyword>
<keyword evidence="9" id="KW-0906">Nuclear pore complex</keyword>
<evidence type="ECO:0000256" key="2">
    <source>
        <dbReference type="ARBA" id="ARBA00010102"/>
    </source>
</evidence>
<reference evidence="11 12" key="1">
    <citation type="submission" date="2016-02" db="EMBL/GenBank/DDBJ databases">
        <title>Discovery of a natural microsporidian pathogen with a broad tissue tropism in Caenorhabditis elegans.</title>
        <authorList>
            <person name="Luallen R.J."/>
            <person name="Reinke A.W."/>
            <person name="Tong L."/>
            <person name="Botts M.R."/>
            <person name="Felix M.-A."/>
            <person name="Troemel E.R."/>
        </authorList>
    </citation>
    <scope>NUCLEOTIDE SEQUENCE [LARGE SCALE GENOMIC DNA]</scope>
    <source>
        <strain evidence="11 12">JUm2807</strain>
    </source>
</reference>
<dbReference type="STRING" id="1805483.A0A177ECX6"/>
<dbReference type="GO" id="GO:0006606">
    <property type="term" value="P:protein import into nucleus"/>
    <property type="evidence" value="ECO:0007669"/>
    <property type="project" value="TreeGrafter"/>
</dbReference>
<keyword evidence="12" id="KW-1185">Reference proteome</keyword>
<dbReference type="RefSeq" id="XP_067544326.1">
    <property type="nucleotide sequence ID" value="XM_067688229.1"/>
</dbReference>
<evidence type="ECO:0000256" key="9">
    <source>
        <dbReference type="ARBA" id="ARBA00023132"/>
    </source>
</evidence>
<evidence type="ECO:0000256" key="4">
    <source>
        <dbReference type="ARBA" id="ARBA00022574"/>
    </source>
</evidence>
<evidence type="ECO:0000256" key="8">
    <source>
        <dbReference type="ARBA" id="ARBA00023010"/>
    </source>
</evidence>
<evidence type="ECO:0000256" key="10">
    <source>
        <dbReference type="ARBA" id="ARBA00023242"/>
    </source>
</evidence>
<dbReference type="Pfam" id="PF00400">
    <property type="entry name" value="WD40"/>
    <property type="match status" value="3"/>
</dbReference>
<organism evidence="11 12">
    <name type="scientific">Nematocida displodere</name>
    <dbReference type="NCBI Taxonomy" id="1805483"/>
    <lineage>
        <taxon>Eukaryota</taxon>
        <taxon>Fungi</taxon>
        <taxon>Fungi incertae sedis</taxon>
        <taxon>Microsporidia</taxon>
        <taxon>Nematocida</taxon>
    </lineage>
</organism>
<evidence type="ECO:0000256" key="1">
    <source>
        <dbReference type="ARBA" id="ARBA00004567"/>
    </source>
</evidence>
<sequence>MSIESSNESIVYNLCENEDGSMCAGACEDGSVKVFKVKDSDVVLQQNLSKHKAAVFDVMFLGSKIVSSSYDGELCIWKEEGGAYALESCVLVFQGGINTLGKTADGSKILCGCTDGRLRVVSLTGEALSDCYAHRYGVTGVGSFDEYLVTCGMDGTTKIWKESDLSLVSELKDHQGPIRDCKVCPNPYGSVVFATCSDDGAAIVYTKKEGTEFARARIALGSPCTKVAWSKAGCALAIGYGEGKGKVYLPNGPTEWKESTVVMP</sequence>
<proteinExistence type="inferred from homology"/>
<gene>
    <name evidence="11" type="ORF">NEDG_00811</name>
</gene>
<keyword evidence="6" id="KW-0509">mRNA transport</keyword>
<dbReference type="GO" id="GO:0031080">
    <property type="term" value="C:nuclear pore outer ring"/>
    <property type="evidence" value="ECO:0007669"/>
    <property type="project" value="TreeGrafter"/>
</dbReference>
<dbReference type="Proteomes" id="UP000185944">
    <property type="component" value="Unassembled WGS sequence"/>
</dbReference>
<evidence type="ECO:0000313" key="12">
    <source>
        <dbReference type="Proteomes" id="UP000185944"/>
    </source>
</evidence>
<dbReference type="InterPro" id="IPR015943">
    <property type="entry name" value="WD40/YVTN_repeat-like_dom_sf"/>
</dbReference>
<evidence type="ECO:0000256" key="5">
    <source>
        <dbReference type="ARBA" id="ARBA00022737"/>
    </source>
</evidence>
<dbReference type="InterPro" id="IPR001680">
    <property type="entry name" value="WD40_rpt"/>
</dbReference>
<name>A0A177ECX6_9MICR</name>
<dbReference type="PANTHER" id="PTHR11024">
    <property type="entry name" value="NUCLEAR PORE COMPLEX PROTEIN SEC13 / SEH1 FAMILY MEMBER"/>
    <property type="match status" value="1"/>
</dbReference>
<dbReference type="OrthoDB" id="364224at2759"/>
<keyword evidence="7" id="KW-0653">Protein transport</keyword>
<dbReference type="InterPro" id="IPR036322">
    <property type="entry name" value="WD40_repeat_dom_sf"/>
</dbReference>
<dbReference type="AlphaFoldDB" id="A0A177ECX6"/>
<evidence type="ECO:0000256" key="6">
    <source>
        <dbReference type="ARBA" id="ARBA00022816"/>
    </source>
</evidence>
<dbReference type="GO" id="GO:0030127">
    <property type="term" value="C:COPII vesicle coat"/>
    <property type="evidence" value="ECO:0007669"/>
    <property type="project" value="TreeGrafter"/>
</dbReference>
<dbReference type="PANTHER" id="PTHR11024:SF2">
    <property type="entry name" value="PROTEIN SEC13 HOMOLOG"/>
    <property type="match status" value="1"/>
</dbReference>
<keyword evidence="8" id="KW-0811">Translocation</keyword>
<evidence type="ECO:0000256" key="7">
    <source>
        <dbReference type="ARBA" id="ARBA00022927"/>
    </source>
</evidence>
<dbReference type="GO" id="GO:0051028">
    <property type="term" value="P:mRNA transport"/>
    <property type="evidence" value="ECO:0007669"/>
    <property type="project" value="UniProtKB-KW"/>
</dbReference>
<comment type="subcellular location">
    <subcellularLocation>
        <location evidence="1">Nucleus</location>
        <location evidence="1">Nuclear pore complex</location>
    </subcellularLocation>
</comment>
<comment type="similarity">
    <text evidence="2">Belongs to the WD repeat SEC13 family.</text>
</comment>
<keyword evidence="4" id="KW-0853">WD repeat</keyword>
<comment type="caution">
    <text evidence="11">The sequence shown here is derived from an EMBL/GenBank/DDBJ whole genome shotgun (WGS) entry which is preliminary data.</text>
</comment>
<keyword evidence="3" id="KW-0813">Transport</keyword>
<evidence type="ECO:0000313" key="11">
    <source>
        <dbReference type="EMBL" id="OAG29678.1"/>
    </source>
</evidence>
<dbReference type="GeneID" id="93647161"/>
<dbReference type="InterPro" id="IPR037363">
    <property type="entry name" value="Sec13/Seh1_fam"/>
</dbReference>